<accession>A0A060HVH2</accession>
<organism evidence="1 2">
    <name type="scientific">Nitrososphaera viennensis EN76</name>
    <dbReference type="NCBI Taxonomy" id="926571"/>
    <lineage>
        <taxon>Archaea</taxon>
        <taxon>Nitrososphaerota</taxon>
        <taxon>Nitrososphaeria</taxon>
        <taxon>Nitrososphaerales</taxon>
        <taxon>Nitrososphaeraceae</taxon>
        <taxon>Nitrososphaera</taxon>
    </lineage>
</organism>
<reference evidence="1 2" key="1">
    <citation type="journal article" date="2014" name="Int. J. Syst. Evol. Microbiol.">
        <title>Nitrososphaera viennensis gen. nov., sp. nov., an aerobic and mesophilic, ammonia-oxidizing archaeon from soil and a member of the archaeal phylum Thaumarchaeota.</title>
        <authorList>
            <person name="Stieglmeier M."/>
            <person name="Klingl A."/>
            <person name="Alves R.J."/>
            <person name="Rittmann S.K."/>
            <person name="Melcher M."/>
            <person name="Leisch N."/>
            <person name="Schleper C."/>
        </authorList>
    </citation>
    <scope>NUCLEOTIDE SEQUENCE [LARGE SCALE GENOMIC DNA]</scope>
    <source>
        <strain evidence="1">EN76</strain>
    </source>
</reference>
<dbReference type="HOGENOM" id="CLU_2784255_0_0_2"/>
<evidence type="ECO:0000313" key="2">
    <source>
        <dbReference type="Proteomes" id="UP000027093"/>
    </source>
</evidence>
<dbReference type="GeneID" id="74948004"/>
<dbReference type="OrthoDB" id="382523at2157"/>
<sequence length="68" mass="7799">MALQRKVRGGEGRGKLDKRITTTDCELIERDPFTGQVIRSERHEILLKENRCSISRSHICGSEPTNFK</sequence>
<dbReference type="EMBL" id="CP007536">
    <property type="protein sequence ID" value="AIC17042.1"/>
    <property type="molecule type" value="Genomic_DNA"/>
</dbReference>
<gene>
    <name evidence="1" type="ORF">NVIE_027660</name>
</gene>
<protein>
    <submittedName>
        <fullName evidence="1">Uncharacterized protein</fullName>
    </submittedName>
</protein>
<evidence type="ECO:0000313" key="1">
    <source>
        <dbReference type="EMBL" id="AIC17042.1"/>
    </source>
</evidence>
<dbReference type="RefSeq" id="WP_144239750.1">
    <property type="nucleotide sequence ID" value="NZ_CP007536.1"/>
</dbReference>
<dbReference type="Proteomes" id="UP000027093">
    <property type="component" value="Chromosome"/>
</dbReference>
<name>A0A060HVH2_9ARCH</name>
<proteinExistence type="predicted"/>
<dbReference type="AlphaFoldDB" id="A0A060HVH2"/>
<keyword evidence="2" id="KW-1185">Reference proteome</keyword>
<dbReference type="KEGG" id="nvn:NVIE_027660"/>